<organism evidence="2 3">
    <name type="scientific">Olea europaea subsp. europaea</name>
    <dbReference type="NCBI Taxonomy" id="158383"/>
    <lineage>
        <taxon>Eukaryota</taxon>
        <taxon>Viridiplantae</taxon>
        <taxon>Streptophyta</taxon>
        <taxon>Embryophyta</taxon>
        <taxon>Tracheophyta</taxon>
        <taxon>Spermatophyta</taxon>
        <taxon>Magnoliopsida</taxon>
        <taxon>eudicotyledons</taxon>
        <taxon>Gunneridae</taxon>
        <taxon>Pentapetalae</taxon>
        <taxon>asterids</taxon>
        <taxon>lamiids</taxon>
        <taxon>Lamiales</taxon>
        <taxon>Oleaceae</taxon>
        <taxon>Oleeae</taxon>
        <taxon>Olea</taxon>
    </lineage>
</organism>
<dbReference type="OrthoDB" id="421671at2759"/>
<name>A0A8S0SJS9_OLEEU</name>
<dbReference type="AlphaFoldDB" id="A0A8S0SJS9"/>
<accession>A0A8S0SJS9</accession>
<comment type="caution">
    <text evidence="2">The sequence shown here is derived from an EMBL/GenBank/DDBJ whole genome shotgun (WGS) entry which is preliminary data.</text>
</comment>
<feature type="compositionally biased region" description="Basic residues" evidence="1">
    <location>
        <begin position="1"/>
        <end position="11"/>
    </location>
</feature>
<dbReference type="Gramene" id="OE9A081700T1">
    <property type="protein sequence ID" value="OE9A081700C1"/>
    <property type="gene ID" value="OE9A081700"/>
</dbReference>
<evidence type="ECO:0000313" key="2">
    <source>
        <dbReference type="EMBL" id="CAA2992622.1"/>
    </source>
</evidence>
<dbReference type="Pfam" id="PF14234">
    <property type="entry name" value="DUF4336"/>
    <property type="match status" value="1"/>
</dbReference>
<keyword evidence="3" id="KW-1185">Reference proteome</keyword>
<dbReference type="PANTHER" id="PTHR33835:SF2">
    <property type="entry name" value="LYSINE-TRNA LIGASE"/>
    <property type="match status" value="1"/>
</dbReference>
<sequence>MKFKGEKRRGGCKGAFNSNGGFKKSEQGTSSFTMGRPQFCPESAEQKFGSNKFDEGPSTENIVIKLVKELRAPVEYIILPTFAYQHKIFVGPFSRKFPKAQVWVAPRQWSWPLNYHSKM</sequence>
<dbReference type="Proteomes" id="UP000594638">
    <property type="component" value="Unassembled WGS sequence"/>
</dbReference>
<feature type="region of interest" description="Disordered" evidence="1">
    <location>
        <begin position="1"/>
        <end position="53"/>
    </location>
</feature>
<dbReference type="EMBL" id="CACTIH010005439">
    <property type="protein sequence ID" value="CAA2992622.1"/>
    <property type="molecule type" value="Genomic_DNA"/>
</dbReference>
<gene>
    <name evidence="2" type="ORF">OLEA9_A081700</name>
</gene>
<evidence type="ECO:0000256" key="1">
    <source>
        <dbReference type="SAM" id="MobiDB-lite"/>
    </source>
</evidence>
<reference evidence="2 3" key="1">
    <citation type="submission" date="2019-12" db="EMBL/GenBank/DDBJ databases">
        <authorList>
            <person name="Alioto T."/>
            <person name="Alioto T."/>
            <person name="Gomez Garrido J."/>
        </authorList>
    </citation>
    <scope>NUCLEOTIDE SEQUENCE [LARGE SCALE GENOMIC DNA]</scope>
</reference>
<evidence type="ECO:0000313" key="3">
    <source>
        <dbReference type="Proteomes" id="UP000594638"/>
    </source>
</evidence>
<proteinExistence type="predicted"/>
<dbReference type="PANTHER" id="PTHR33835">
    <property type="entry name" value="YALI0C07656P"/>
    <property type="match status" value="1"/>
</dbReference>
<protein>
    <submittedName>
        <fullName evidence="2">Isoform 2</fullName>
    </submittedName>
</protein>
<dbReference type="InterPro" id="IPR025638">
    <property type="entry name" value="DUF4336"/>
</dbReference>